<dbReference type="EMBL" id="BKCJ010521255">
    <property type="protein sequence ID" value="GFA95405.1"/>
    <property type="molecule type" value="Genomic_DNA"/>
</dbReference>
<feature type="region of interest" description="Disordered" evidence="2">
    <location>
        <begin position="160"/>
        <end position="182"/>
    </location>
</feature>
<comment type="caution">
    <text evidence="4">The sequence shown here is derived from an EMBL/GenBank/DDBJ whole genome shotgun (WGS) entry which is preliminary data.</text>
</comment>
<dbReference type="InterPro" id="IPR000571">
    <property type="entry name" value="Znf_CCCH"/>
</dbReference>
<feature type="zinc finger region" description="C3H1-type" evidence="1">
    <location>
        <begin position="123"/>
        <end position="138"/>
    </location>
</feature>
<dbReference type="AlphaFoldDB" id="A0A699KL86"/>
<protein>
    <recommendedName>
        <fullName evidence="3">C3H1-type domain-containing protein</fullName>
    </recommendedName>
</protein>
<sequence length="182" mass="19705">AAGDLILEIFNDNKCTRSIPLKAELRSLKLAELSINAYFCKIESIAAILTSLGSSISKDDVVTIDLEELPNKYDNVSGIIVHREPFPDLKTICFMLTIEEMRLKSMAQATFIDTMSSSHMVLGFCRFGDSCKYMHGGQLGYNGTTNTTASTPNVTQATGTPISFHTGPTQSVLGLTSSPGFP</sequence>
<keyword evidence="1" id="KW-0863">Zinc-finger</keyword>
<gene>
    <name evidence="4" type="ORF">Tci_667377</name>
</gene>
<dbReference type="Pfam" id="PF00642">
    <property type="entry name" value="zf-CCCH"/>
    <property type="match status" value="1"/>
</dbReference>
<proteinExistence type="predicted"/>
<evidence type="ECO:0000259" key="3">
    <source>
        <dbReference type="PROSITE" id="PS50103"/>
    </source>
</evidence>
<dbReference type="PROSITE" id="PS50103">
    <property type="entry name" value="ZF_C3H1"/>
    <property type="match status" value="1"/>
</dbReference>
<dbReference type="GO" id="GO:0008270">
    <property type="term" value="F:zinc ion binding"/>
    <property type="evidence" value="ECO:0007669"/>
    <property type="project" value="UniProtKB-KW"/>
</dbReference>
<feature type="domain" description="C3H1-type" evidence="3">
    <location>
        <begin position="123"/>
        <end position="138"/>
    </location>
</feature>
<evidence type="ECO:0000313" key="4">
    <source>
        <dbReference type="EMBL" id="GFA95405.1"/>
    </source>
</evidence>
<dbReference type="Pfam" id="PF14223">
    <property type="entry name" value="Retrotran_gag_2"/>
    <property type="match status" value="1"/>
</dbReference>
<keyword evidence="1" id="KW-0862">Zinc</keyword>
<organism evidence="4">
    <name type="scientific">Tanacetum cinerariifolium</name>
    <name type="common">Dalmatian daisy</name>
    <name type="synonym">Chrysanthemum cinerariifolium</name>
    <dbReference type="NCBI Taxonomy" id="118510"/>
    <lineage>
        <taxon>Eukaryota</taxon>
        <taxon>Viridiplantae</taxon>
        <taxon>Streptophyta</taxon>
        <taxon>Embryophyta</taxon>
        <taxon>Tracheophyta</taxon>
        <taxon>Spermatophyta</taxon>
        <taxon>Magnoliopsida</taxon>
        <taxon>eudicotyledons</taxon>
        <taxon>Gunneridae</taxon>
        <taxon>Pentapetalae</taxon>
        <taxon>asterids</taxon>
        <taxon>campanulids</taxon>
        <taxon>Asterales</taxon>
        <taxon>Asteraceae</taxon>
        <taxon>Asteroideae</taxon>
        <taxon>Anthemideae</taxon>
        <taxon>Anthemidinae</taxon>
        <taxon>Tanacetum</taxon>
    </lineage>
</organism>
<name>A0A699KL86_TANCI</name>
<keyword evidence="1" id="KW-0479">Metal-binding</keyword>
<feature type="non-terminal residue" evidence="4">
    <location>
        <position position="1"/>
    </location>
</feature>
<dbReference type="PANTHER" id="PTHR47481">
    <property type="match status" value="1"/>
</dbReference>
<dbReference type="PANTHER" id="PTHR47481:SF10">
    <property type="entry name" value="COPIA-LIKE POLYPROTEIN_RETROTRANSPOSON"/>
    <property type="match status" value="1"/>
</dbReference>
<evidence type="ECO:0000256" key="2">
    <source>
        <dbReference type="SAM" id="MobiDB-lite"/>
    </source>
</evidence>
<accession>A0A699KL86</accession>
<reference evidence="4" key="1">
    <citation type="journal article" date="2019" name="Sci. Rep.">
        <title>Draft genome of Tanacetum cinerariifolium, the natural source of mosquito coil.</title>
        <authorList>
            <person name="Yamashiro T."/>
            <person name="Shiraishi A."/>
            <person name="Satake H."/>
            <person name="Nakayama K."/>
        </authorList>
    </citation>
    <scope>NUCLEOTIDE SEQUENCE</scope>
</reference>
<evidence type="ECO:0000256" key="1">
    <source>
        <dbReference type="PROSITE-ProRule" id="PRU00723"/>
    </source>
</evidence>